<dbReference type="InterPro" id="IPR000847">
    <property type="entry name" value="LysR_HTH_N"/>
</dbReference>
<organism evidence="7 8">
    <name type="scientific">Acidihalobacter yilgarnensis</name>
    <dbReference type="NCBI Taxonomy" id="2819280"/>
    <lineage>
        <taxon>Bacteria</taxon>
        <taxon>Pseudomonadati</taxon>
        <taxon>Pseudomonadota</taxon>
        <taxon>Gammaproteobacteria</taxon>
        <taxon>Chromatiales</taxon>
        <taxon>Ectothiorhodospiraceae</taxon>
        <taxon>Acidihalobacter</taxon>
    </lineage>
</organism>
<name>A0A1D8IKD6_9GAMM</name>
<dbReference type="PANTHER" id="PTHR30126:SF39">
    <property type="entry name" value="HTH-TYPE TRANSCRIPTIONAL REGULATOR CYSL"/>
    <property type="match status" value="1"/>
</dbReference>
<evidence type="ECO:0000256" key="1">
    <source>
        <dbReference type="ARBA" id="ARBA00009437"/>
    </source>
</evidence>
<dbReference type="EMBL" id="CP017415">
    <property type="protein sequence ID" value="AOU96939.1"/>
    <property type="molecule type" value="Genomic_DNA"/>
</dbReference>
<dbReference type="InterPro" id="IPR005119">
    <property type="entry name" value="LysR_subst-bd"/>
</dbReference>
<dbReference type="SUPFAM" id="SSF46785">
    <property type="entry name" value="Winged helix' DNA-binding domain"/>
    <property type="match status" value="1"/>
</dbReference>
<dbReference type="Pfam" id="PF03466">
    <property type="entry name" value="LysR_substrate"/>
    <property type="match status" value="1"/>
</dbReference>
<keyword evidence="2" id="KW-0805">Transcription regulation</keyword>
<evidence type="ECO:0000313" key="8">
    <source>
        <dbReference type="Proteomes" id="UP000095401"/>
    </source>
</evidence>
<sequence>MRINPDQLITFAHVVREGGIGAAARARHLTQPAVSNQLRQLQSIIGEPLYRRQGRGIALTGAGQQLYRHAQALADALHEAEAFALALASVDSGRVRIAASQTLGAYILPAALAEFRIVAPQIEIILESHNSQSVLDHIDTCDIGLIEGPVGHASAAVHFSAQPLGNDTIVAVVPRHHRLAARRALTLTDVADEPIILREAGSGTRELVEAAFAQAGLTPRVCMTLAGVAAVIEASRQGLGIGFLSSLALRHEGEHVIGIPLRPNLRRKLTLLAANQPSRAAERFIAFLKDFLIRTPAAPTGLEAQTEPQRRRRLKSMKSMGS</sequence>
<evidence type="ECO:0000256" key="2">
    <source>
        <dbReference type="ARBA" id="ARBA00023015"/>
    </source>
</evidence>
<gene>
    <name evidence="7" type="ORF">BI364_01975</name>
</gene>
<comment type="similarity">
    <text evidence="1">Belongs to the LysR transcriptional regulatory family.</text>
</comment>
<dbReference type="RefSeq" id="WP_070077331.1">
    <property type="nucleotide sequence ID" value="NZ_CP017415.1"/>
</dbReference>
<evidence type="ECO:0000259" key="6">
    <source>
        <dbReference type="PROSITE" id="PS50931"/>
    </source>
</evidence>
<dbReference type="Gene3D" id="3.40.190.290">
    <property type="match status" value="1"/>
</dbReference>
<dbReference type="PROSITE" id="PS50931">
    <property type="entry name" value="HTH_LYSR"/>
    <property type="match status" value="1"/>
</dbReference>
<protein>
    <recommendedName>
        <fullName evidence="6">HTH lysR-type domain-containing protein</fullName>
    </recommendedName>
</protein>
<dbReference type="GO" id="GO:0003700">
    <property type="term" value="F:DNA-binding transcription factor activity"/>
    <property type="evidence" value="ECO:0007669"/>
    <property type="project" value="InterPro"/>
</dbReference>
<accession>A0A1D8IKD6</accession>
<evidence type="ECO:0000256" key="3">
    <source>
        <dbReference type="ARBA" id="ARBA00023125"/>
    </source>
</evidence>
<keyword evidence="4" id="KW-0804">Transcription</keyword>
<dbReference type="SUPFAM" id="SSF53850">
    <property type="entry name" value="Periplasmic binding protein-like II"/>
    <property type="match status" value="1"/>
</dbReference>
<dbReference type="KEGG" id="aprs:BI364_01975"/>
<reference evidence="8" key="1">
    <citation type="submission" date="2016-09" db="EMBL/GenBank/DDBJ databases">
        <title>Acidihalobacter prosperus F5.</title>
        <authorList>
            <person name="Khaleque H.N."/>
            <person name="Ramsay J.P."/>
            <person name="Kaksonen A.H."/>
            <person name="Boxall N.J."/>
            <person name="Watkin E.L.J."/>
        </authorList>
    </citation>
    <scope>NUCLEOTIDE SEQUENCE [LARGE SCALE GENOMIC DNA]</scope>
    <source>
        <strain evidence="8">F5</strain>
    </source>
</reference>
<dbReference type="InterPro" id="IPR036390">
    <property type="entry name" value="WH_DNA-bd_sf"/>
</dbReference>
<feature type="domain" description="HTH lysR-type" evidence="6">
    <location>
        <begin position="3"/>
        <end position="60"/>
    </location>
</feature>
<dbReference type="Gene3D" id="1.10.10.10">
    <property type="entry name" value="Winged helix-like DNA-binding domain superfamily/Winged helix DNA-binding domain"/>
    <property type="match status" value="1"/>
</dbReference>
<dbReference type="PANTHER" id="PTHR30126">
    <property type="entry name" value="HTH-TYPE TRANSCRIPTIONAL REGULATOR"/>
    <property type="match status" value="1"/>
</dbReference>
<proteinExistence type="inferred from homology"/>
<dbReference type="InterPro" id="IPR036388">
    <property type="entry name" value="WH-like_DNA-bd_sf"/>
</dbReference>
<feature type="region of interest" description="Disordered" evidence="5">
    <location>
        <begin position="299"/>
        <end position="322"/>
    </location>
</feature>
<keyword evidence="8" id="KW-1185">Reference proteome</keyword>
<dbReference type="Pfam" id="PF00126">
    <property type="entry name" value="HTH_1"/>
    <property type="match status" value="1"/>
</dbReference>
<evidence type="ECO:0000256" key="4">
    <source>
        <dbReference type="ARBA" id="ARBA00023163"/>
    </source>
</evidence>
<dbReference type="Proteomes" id="UP000095401">
    <property type="component" value="Chromosome"/>
</dbReference>
<evidence type="ECO:0000313" key="7">
    <source>
        <dbReference type="EMBL" id="AOU96939.1"/>
    </source>
</evidence>
<dbReference type="AlphaFoldDB" id="A0A1D8IKD6"/>
<dbReference type="PRINTS" id="PR00039">
    <property type="entry name" value="HTHLYSR"/>
</dbReference>
<evidence type="ECO:0000256" key="5">
    <source>
        <dbReference type="SAM" id="MobiDB-lite"/>
    </source>
</evidence>
<dbReference type="GO" id="GO:0000976">
    <property type="term" value="F:transcription cis-regulatory region binding"/>
    <property type="evidence" value="ECO:0007669"/>
    <property type="project" value="TreeGrafter"/>
</dbReference>
<keyword evidence="3" id="KW-0238">DNA-binding</keyword>